<keyword evidence="2" id="KW-1185">Reference proteome</keyword>
<gene>
    <name evidence="1" type="ORF">CYLTODRAFT_450563</name>
</gene>
<dbReference type="OrthoDB" id="3063716at2759"/>
<dbReference type="EMBL" id="KN880451">
    <property type="protein sequence ID" value="KIY71717.1"/>
    <property type="molecule type" value="Genomic_DNA"/>
</dbReference>
<protein>
    <submittedName>
        <fullName evidence="1">Uncharacterized protein</fullName>
    </submittedName>
</protein>
<sequence length="139" mass="15762">MSHHVPRFSNPYNLPETTQFFSRHDLQEDKEDAPVDFDDEIQQLHNHLAGIFEIPSLPTTSIAPIPSEPADIVFRIWSTSEAQPIKLSNVITWEGIRRPPPPAEDTKPERKLRRRRAQASAIDGTLILTEAAPQLCSFI</sequence>
<reference evidence="1 2" key="1">
    <citation type="journal article" date="2015" name="Fungal Genet. Biol.">
        <title>Evolution of novel wood decay mechanisms in Agaricales revealed by the genome sequences of Fistulina hepatica and Cylindrobasidium torrendii.</title>
        <authorList>
            <person name="Floudas D."/>
            <person name="Held B.W."/>
            <person name="Riley R."/>
            <person name="Nagy L.G."/>
            <person name="Koehler G."/>
            <person name="Ransdell A.S."/>
            <person name="Younus H."/>
            <person name="Chow J."/>
            <person name="Chiniquy J."/>
            <person name="Lipzen A."/>
            <person name="Tritt A."/>
            <person name="Sun H."/>
            <person name="Haridas S."/>
            <person name="LaButti K."/>
            <person name="Ohm R.A."/>
            <person name="Kues U."/>
            <person name="Blanchette R.A."/>
            <person name="Grigoriev I.V."/>
            <person name="Minto R.E."/>
            <person name="Hibbett D.S."/>
        </authorList>
    </citation>
    <scope>NUCLEOTIDE SEQUENCE [LARGE SCALE GENOMIC DNA]</scope>
    <source>
        <strain evidence="1 2">FP15055 ss-10</strain>
    </source>
</reference>
<dbReference type="Proteomes" id="UP000054007">
    <property type="component" value="Unassembled WGS sequence"/>
</dbReference>
<dbReference type="AlphaFoldDB" id="A0A0D7BMP2"/>
<organism evidence="1 2">
    <name type="scientific">Cylindrobasidium torrendii FP15055 ss-10</name>
    <dbReference type="NCBI Taxonomy" id="1314674"/>
    <lineage>
        <taxon>Eukaryota</taxon>
        <taxon>Fungi</taxon>
        <taxon>Dikarya</taxon>
        <taxon>Basidiomycota</taxon>
        <taxon>Agaricomycotina</taxon>
        <taxon>Agaricomycetes</taxon>
        <taxon>Agaricomycetidae</taxon>
        <taxon>Agaricales</taxon>
        <taxon>Marasmiineae</taxon>
        <taxon>Physalacriaceae</taxon>
        <taxon>Cylindrobasidium</taxon>
    </lineage>
</organism>
<evidence type="ECO:0000313" key="1">
    <source>
        <dbReference type="EMBL" id="KIY71717.1"/>
    </source>
</evidence>
<proteinExistence type="predicted"/>
<accession>A0A0D7BMP2</accession>
<evidence type="ECO:0000313" key="2">
    <source>
        <dbReference type="Proteomes" id="UP000054007"/>
    </source>
</evidence>
<name>A0A0D7BMP2_9AGAR</name>